<dbReference type="Proteomes" id="UP000182334">
    <property type="component" value="Chromosome II"/>
</dbReference>
<dbReference type="GO" id="GO:0022857">
    <property type="term" value="F:transmembrane transporter activity"/>
    <property type="evidence" value="ECO:0007669"/>
    <property type="project" value="InterPro"/>
</dbReference>
<dbReference type="Pfam" id="PF00083">
    <property type="entry name" value="Sugar_tr"/>
    <property type="match status" value="1"/>
</dbReference>
<dbReference type="InterPro" id="IPR036259">
    <property type="entry name" value="MFS_trans_sf"/>
</dbReference>
<proteinExistence type="predicted"/>
<reference evidence="8 9" key="1">
    <citation type="submission" date="2016-10" db="EMBL/GenBank/DDBJ databases">
        <authorList>
            <person name="de Groot N.N."/>
        </authorList>
    </citation>
    <scope>NUCLEOTIDE SEQUENCE [LARGE SCALE GENOMIC DNA]</scope>
    <source>
        <strain evidence="8 9">CBS 141442</strain>
    </source>
</reference>
<evidence type="ECO:0000256" key="4">
    <source>
        <dbReference type="ARBA" id="ARBA00022989"/>
    </source>
</evidence>
<gene>
    <name evidence="8" type="ORF">SAMEA4029010_CIC11G00000005253</name>
</gene>
<dbReference type="PANTHER" id="PTHR23511">
    <property type="entry name" value="SYNAPTIC VESICLE GLYCOPROTEIN 2"/>
    <property type="match status" value="1"/>
</dbReference>
<dbReference type="OrthoDB" id="3936150at2759"/>
<evidence type="ECO:0000313" key="8">
    <source>
        <dbReference type="EMBL" id="SGZ50203.1"/>
    </source>
</evidence>
<dbReference type="PANTHER" id="PTHR23511:SF4">
    <property type="entry name" value="MAJOR FACILITATOR SUPERFAMILY (MFS) PROFILE DOMAIN-CONTAINING PROTEIN"/>
    <property type="match status" value="1"/>
</dbReference>
<organism evidence="8 9">
    <name type="scientific">Sungouiella intermedia</name>
    <dbReference type="NCBI Taxonomy" id="45354"/>
    <lineage>
        <taxon>Eukaryota</taxon>
        <taxon>Fungi</taxon>
        <taxon>Dikarya</taxon>
        <taxon>Ascomycota</taxon>
        <taxon>Saccharomycotina</taxon>
        <taxon>Pichiomycetes</taxon>
        <taxon>Metschnikowiaceae</taxon>
        <taxon>Sungouiella</taxon>
    </lineage>
</organism>
<keyword evidence="3 6" id="KW-0812">Transmembrane</keyword>
<dbReference type="Gene3D" id="1.20.1250.20">
    <property type="entry name" value="MFS general substrate transporter like domains"/>
    <property type="match status" value="1"/>
</dbReference>
<comment type="subcellular location">
    <subcellularLocation>
        <location evidence="1">Membrane</location>
        <topology evidence="1">Multi-pass membrane protein</topology>
    </subcellularLocation>
</comment>
<dbReference type="InterPro" id="IPR005828">
    <property type="entry name" value="MFS_sugar_transport-like"/>
</dbReference>
<keyword evidence="5 6" id="KW-0472">Membrane</keyword>
<feature type="transmembrane region" description="Helical" evidence="6">
    <location>
        <begin position="184"/>
        <end position="205"/>
    </location>
</feature>
<feature type="transmembrane region" description="Helical" evidence="6">
    <location>
        <begin position="454"/>
        <end position="476"/>
    </location>
</feature>
<feature type="transmembrane region" description="Helical" evidence="6">
    <location>
        <begin position="370"/>
        <end position="388"/>
    </location>
</feature>
<dbReference type="AlphaFoldDB" id="A0A1L0BGH1"/>
<feature type="transmembrane region" description="Helical" evidence="6">
    <location>
        <begin position="482"/>
        <end position="504"/>
    </location>
</feature>
<dbReference type="PROSITE" id="PS50850">
    <property type="entry name" value="MFS"/>
    <property type="match status" value="1"/>
</dbReference>
<keyword evidence="9" id="KW-1185">Reference proteome</keyword>
<evidence type="ECO:0000256" key="2">
    <source>
        <dbReference type="ARBA" id="ARBA00022448"/>
    </source>
</evidence>
<dbReference type="InterPro" id="IPR020846">
    <property type="entry name" value="MFS_dom"/>
</dbReference>
<protein>
    <submittedName>
        <fullName evidence="8">CIC11C00000005253</fullName>
    </submittedName>
</protein>
<feature type="transmembrane region" description="Helical" evidence="6">
    <location>
        <begin position="327"/>
        <end position="350"/>
    </location>
</feature>
<feature type="transmembrane region" description="Helical" evidence="6">
    <location>
        <begin position="395"/>
        <end position="411"/>
    </location>
</feature>
<accession>A0A1L0BGH1</accession>
<evidence type="ECO:0000313" key="9">
    <source>
        <dbReference type="Proteomes" id="UP000182334"/>
    </source>
</evidence>
<sequence length="512" mass="56254">MLEDHKNFSTNEQVLLENDSFDAMDLTQVEGNDKVLARKMFLINNALDEIGLTWYHLKLFCIAGLGYSADSQLTLIQSSVKSYVDMQFGRTYPVATEVFYVGLLTGSAFWGFGGDIIGRKTAFNSSLFLASAFGFLTGGMNSYATYCIFMCLSAFCAGGNLALDVTVFLEFSPSRYSWITTFMASWWGVGQTIAVLIAWAFLPSYSCSSSDDCPSSKNRGWRYCWYTNSGIVMFAALLRLFVFKLDETPKFLVSNGRDAEAVEALQKIATKYNRPLSLTLEHLQDCGVVQNTVSTGKTPTLADTWKAIKHHVSILFQSKVMAYSTCLVFLSWTLIGIAYSTFFNFLYIYISLHGGSTGSSPYIVYRNSTISYFVGIFGPMAAAAMVRIPKVGRKGTMCFGGLSGMAILFGYTTVRTQQADVGFASATYFFVNIYFAVLYAYTPEVFPASARTSGGALALVFCRFSSAFAPVVYYFGQKSGSAVPIWVCGACIGALGGIALLLPFEPTNKRYV</sequence>
<feature type="transmembrane region" description="Helical" evidence="6">
    <location>
        <begin position="225"/>
        <end position="242"/>
    </location>
</feature>
<evidence type="ECO:0000256" key="1">
    <source>
        <dbReference type="ARBA" id="ARBA00004141"/>
    </source>
</evidence>
<name>A0A1L0BGH1_9ASCO</name>
<evidence type="ECO:0000256" key="3">
    <source>
        <dbReference type="ARBA" id="ARBA00022692"/>
    </source>
</evidence>
<dbReference type="GO" id="GO:0016020">
    <property type="term" value="C:membrane"/>
    <property type="evidence" value="ECO:0007669"/>
    <property type="project" value="UniProtKB-SubCell"/>
</dbReference>
<keyword evidence="4 6" id="KW-1133">Transmembrane helix</keyword>
<dbReference type="SUPFAM" id="SSF103473">
    <property type="entry name" value="MFS general substrate transporter"/>
    <property type="match status" value="1"/>
</dbReference>
<keyword evidence="2" id="KW-0813">Transport</keyword>
<feature type="domain" description="Major facilitator superfamily (MFS) profile" evidence="7">
    <location>
        <begin position="34"/>
        <end position="508"/>
    </location>
</feature>
<evidence type="ECO:0000256" key="5">
    <source>
        <dbReference type="ARBA" id="ARBA00023136"/>
    </source>
</evidence>
<feature type="transmembrane region" description="Helical" evidence="6">
    <location>
        <begin position="423"/>
        <end position="442"/>
    </location>
</feature>
<evidence type="ECO:0000256" key="6">
    <source>
        <dbReference type="SAM" id="Phobius"/>
    </source>
</evidence>
<evidence type="ECO:0000259" key="7">
    <source>
        <dbReference type="PROSITE" id="PS50850"/>
    </source>
</evidence>
<feature type="transmembrane region" description="Helical" evidence="6">
    <location>
        <begin position="92"/>
        <end position="112"/>
    </location>
</feature>
<dbReference type="EMBL" id="LT635757">
    <property type="protein sequence ID" value="SGZ50203.1"/>
    <property type="molecule type" value="Genomic_DNA"/>
</dbReference>